<dbReference type="OrthoDB" id="1114060at2759"/>
<accession>A0A9W3DJL3</accession>
<dbReference type="GeneID" id="130510929"/>
<dbReference type="Pfam" id="PF09331">
    <property type="entry name" value="DUF1985"/>
    <property type="match status" value="1"/>
</dbReference>
<dbReference type="InterPro" id="IPR015410">
    <property type="entry name" value="DUF1985"/>
</dbReference>
<feature type="domain" description="DUF1985" evidence="1">
    <location>
        <begin position="92"/>
        <end position="226"/>
    </location>
</feature>
<organism evidence="2 3">
    <name type="scientific">Raphanus sativus</name>
    <name type="common">Radish</name>
    <name type="synonym">Raphanus raphanistrum var. sativus</name>
    <dbReference type="NCBI Taxonomy" id="3726"/>
    <lineage>
        <taxon>Eukaryota</taxon>
        <taxon>Viridiplantae</taxon>
        <taxon>Streptophyta</taxon>
        <taxon>Embryophyta</taxon>
        <taxon>Tracheophyta</taxon>
        <taxon>Spermatophyta</taxon>
        <taxon>Magnoliopsida</taxon>
        <taxon>eudicotyledons</taxon>
        <taxon>Gunneridae</taxon>
        <taxon>Pentapetalae</taxon>
        <taxon>rosids</taxon>
        <taxon>malvids</taxon>
        <taxon>Brassicales</taxon>
        <taxon>Brassicaceae</taxon>
        <taxon>Brassiceae</taxon>
        <taxon>Raphanus</taxon>
    </lineage>
</organism>
<keyword evidence="2" id="KW-1185">Reference proteome</keyword>
<dbReference type="AlphaFoldDB" id="A0A9W3DJL3"/>
<sequence length="236" mass="27390">MSTPNSQFLDSNDFCTNLSLPPRIYGAGTEPPDIPKMVIQHSSIDYVSEVAQILGKEEFDQIENSHLGSIVKLARRSSVVFSENLFHFLMQRRVLTKGKDLWFTFCDQLMRFSMREFYLTTGLACEEDTTPREPLFPNKKKPYLWMLSKGDKYTVRNLYDLLKKRARTMTRLERLSMGVAIITEGVILAGHPSSLIPKERLLCYKNYDTFSRLPWGKLAYKILSKSIKRLNTSWWT</sequence>
<gene>
    <name evidence="3" type="primary">LOC130510929</name>
</gene>
<dbReference type="PANTHER" id="PTHR48449:SF1">
    <property type="entry name" value="DUF1985 DOMAIN-CONTAINING PROTEIN"/>
    <property type="match status" value="1"/>
</dbReference>
<evidence type="ECO:0000313" key="3">
    <source>
        <dbReference type="RefSeq" id="XP_056863623.1"/>
    </source>
</evidence>
<dbReference type="RefSeq" id="XP_056863623.1">
    <property type="nucleotide sequence ID" value="XM_057007643.1"/>
</dbReference>
<dbReference type="KEGG" id="rsz:130510929"/>
<evidence type="ECO:0000259" key="1">
    <source>
        <dbReference type="Pfam" id="PF09331"/>
    </source>
</evidence>
<reference evidence="3" key="2">
    <citation type="submission" date="2025-08" db="UniProtKB">
        <authorList>
            <consortium name="RefSeq"/>
        </authorList>
    </citation>
    <scope>IDENTIFICATION</scope>
    <source>
        <tissue evidence="3">Leaf</tissue>
    </source>
</reference>
<proteinExistence type="predicted"/>
<protein>
    <submittedName>
        <fullName evidence="3">Uncharacterized protein LOC130510929</fullName>
    </submittedName>
</protein>
<reference evidence="2" key="1">
    <citation type="journal article" date="2019" name="Database">
        <title>The radish genome database (RadishGD): an integrated information resource for radish genomics.</title>
        <authorList>
            <person name="Yu H.J."/>
            <person name="Baek S."/>
            <person name="Lee Y.J."/>
            <person name="Cho A."/>
            <person name="Mun J.H."/>
        </authorList>
    </citation>
    <scope>NUCLEOTIDE SEQUENCE [LARGE SCALE GENOMIC DNA]</scope>
    <source>
        <strain evidence="2">cv. WK10039</strain>
    </source>
</reference>
<name>A0A9W3DJL3_RAPSA</name>
<dbReference type="Proteomes" id="UP000504610">
    <property type="component" value="Chromosome 4"/>
</dbReference>
<evidence type="ECO:0000313" key="2">
    <source>
        <dbReference type="Proteomes" id="UP000504610"/>
    </source>
</evidence>
<dbReference type="PANTHER" id="PTHR48449">
    <property type="entry name" value="DUF1985 DOMAIN-CONTAINING PROTEIN"/>
    <property type="match status" value="1"/>
</dbReference>